<dbReference type="AlphaFoldDB" id="A0A8H7CC76"/>
<name>A0A8H7CC76_9AGAR</name>
<dbReference type="GO" id="GO:0019005">
    <property type="term" value="C:SCF ubiquitin ligase complex"/>
    <property type="evidence" value="ECO:0007669"/>
    <property type="project" value="TreeGrafter"/>
</dbReference>
<reference evidence="2" key="1">
    <citation type="submission" date="2020-05" db="EMBL/GenBank/DDBJ databases">
        <title>Mycena genomes resolve the evolution of fungal bioluminescence.</title>
        <authorList>
            <person name="Tsai I.J."/>
        </authorList>
    </citation>
    <scope>NUCLEOTIDE SEQUENCE</scope>
    <source>
        <strain evidence="2">CCC161011</strain>
    </source>
</reference>
<proteinExistence type="predicted"/>
<evidence type="ECO:0000313" key="2">
    <source>
        <dbReference type="EMBL" id="KAF7330807.1"/>
    </source>
</evidence>
<dbReference type="GO" id="GO:0031146">
    <property type="term" value="P:SCF-dependent proteasomal ubiquitin-dependent protein catabolic process"/>
    <property type="evidence" value="ECO:0007669"/>
    <property type="project" value="TreeGrafter"/>
</dbReference>
<sequence>MRKALDNLTEERDTLLDFVEAHKALMSPIRRLPFDIIEGIFVACLSTHRNCVMSAQEAPVILGRICSSWRNISLSTPRLWSRLHIVEPMLPRLPVPLSPSGRRLLEAHRLRRLEVTNTWLGRSGECPLSISLESNLEPRVNPDSPPEPDLFLSALIPFAHRWQKIRLAVHPSALQTLFPLTAKDVPLLQHLQIHHSWDDFNGSLSRLTVLRGPSLARLSLSGSLANSLDLPLRWNELTELSLFPSWNARHRHTCQVVMDILSTCPKLRTCGILVHHSPKAPLSNSVIECPFLHTLDLKCLDGTPAHTSGRLLNQLSLPNLQEFKLRGQQIPPRASNTDSLISCLAASPLLESITIDSDSFTRLSLMDFCRGLSATVRRLHIIETTWPPSQADSPLDDNVLAALATYCPALQELVILNCLTVSDEALLRFITSGMSVLKRVEVKFDRRREVDIRPSLQPLLDKGLKTKITYNTPPPPPYSSPWAGLPDAPAGLN</sequence>
<keyword evidence="3" id="KW-1185">Reference proteome</keyword>
<dbReference type="Proteomes" id="UP000620124">
    <property type="component" value="Unassembled WGS sequence"/>
</dbReference>
<dbReference type="SUPFAM" id="SSF52047">
    <property type="entry name" value="RNI-like"/>
    <property type="match status" value="1"/>
</dbReference>
<gene>
    <name evidence="2" type="ORF">MVEN_02419900</name>
</gene>
<evidence type="ECO:0000313" key="3">
    <source>
        <dbReference type="Proteomes" id="UP000620124"/>
    </source>
</evidence>
<evidence type="ECO:0008006" key="4">
    <source>
        <dbReference type="Google" id="ProtNLM"/>
    </source>
</evidence>
<dbReference type="PANTHER" id="PTHR13318">
    <property type="entry name" value="PARTNER OF PAIRED, ISOFORM B-RELATED"/>
    <property type="match status" value="1"/>
</dbReference>
<evidence type="ECO:0000256" key="1">
    <source>
        <dbReference type="SAM" id="MobiDB-lite"/>
    </source>
</evidence>
<dbReference type="PANTHER" id="PTHR13318:SF190">
    <property type="entry name" value="PARTNER OF PAIRED, ISOFORM B"/>
    <property type="match status" value="1"/>
</dbReference>
<organism evidence="2 3">
    <name type="scientific">Mycena venus</name>
    <dbReference type="NCBI Taxonomy" id="2733690"/>
    <lineage>
        <taxon>Eukaryota</taxon>
        <taxon>Fungi</taxon>
        <taxon>Dikarya</taxon>
        <taxon>Basidiomycota</taxon>
        <taxon>Agaricomycotina</taxon>
        <taxon>Agaricomycetes</taxon>
        <taxon>Agaricomycetidae</taxon>
        <taxon>Agaricales</taxon>
        <taxon>Marasmiineae</taxon>
        <taxon>Mycenaceae</taxon>
        <taxon>Mycena</taxon>
    </lineage>
</organism>
<dbReference type="Gene3D" id="3.80.10.10">
    <property type="entry name" value="Ribonuclease Inhibitor"/>
    <property type="match status" value="1"/>
</dbReference>
<accession>A0A8H7CC76</accession>
<protein>
    <recommendedName>
        <fullName evidence="4">F-box domain-containing protein</fullName>
    </recommendedName>
</protein>
<feature type="region of interest" description="Disordered" evidence="1">
    <location>
        <begin position="470"/>
        <end position="493"/>
    </location>
</feature>
<dbReference type="EMBL" id="JACAZI010000032">
    <property type="protein sequence ID" value="KAF7330807.1"/>
    <property type="molecule type" value="Genomic_DNA"/>
</dbReference>
<dbReference type="InterPro" id="IPR032675">
    <property type="entry name" value="LRR_dom_sf"/>
</dbReference>
<dbReference type="OrthoDB" id="3365698at2759"/>
<comment type="caution">
    <text evidence="2">The sequence shown here is derived from an EMBL/GenBank/DDBJ whole genome shotgun (WGS) entry which is preliminary data.</text>
</comment>